<keyword evidence="3" id="KW-1185">Reference proteome</keyword>
<proteinExistence type="predicted"/>
<dbReference type="EMBL" id="OU899034">
    <property type="protein sequence ID" value="CAH1716477.1"/>
    <property type="molecule type" value="Genomic_DNA"/>
</dbReference>
<sequence>MSVVVRGTTYMLYSILFCSRAVNCSHRSSAVRACAPTKKPERAVWTPSQLQTAVEHFRPADRKRRPTPTEYDDDDVTTRAHCRARQNRDKPERATGRGRRNVHAARRVARDIGSWSVDVTAPSKTDPRESRRENSVVAPPCHVRSRQSSAVPSCDVVESETIADTGNACASARESVAERI</sequence>
<evidence type="ECO:0000313" key="2">
    <source>
        <dbReference type="EMBL" id="CAH1716477.1"/>
    </source>
</evidence>
<reference evidence="2" key="1">
    <citation type="submission" date="2022-02" db="EMBL/GenBank/DDBJ databases">
        <authorList>
            <person name="King R."/>
        </authorList>
    </citation>
    <scope>NUCLEOTIDE SEQUENCE</scope>
</reference>
<organism evidence="2 3">
    <name type="scientific">Aphis gossypii</name>
    <name type="common">Cotton aphid</name>
    <dbReference type="NCBI Taxonomy" id="80765"/>
    <lineage>
        <taxon>Eukaryota</taxon>
        <taxon>Metazoa</taxon>
        <taxon>Ecdysozoa</taxon>
        <taxon>Arthropoda</taxon>
        <taxon>Hexapoda</taxon>
        <taxon>Insecta</taxon>
        <taxon>Pterygota</taxon>
        <taxon>Neoptera</taxon>
        <taxon>Paraneoptera</taxon>
        <taxon>Hemiptera</taxon>
        <taxon>Sternorrhyncha</taxon>
        <taxon>Aphidomorpha</taxon>
        <taxon>Aphidoidea</taxon>
        <taxon>Aphididae</taxon>
        <taxon>Aphidini</taxon>
        <taxon>Aphis</taxon>
        <taxon>Aphis</taxon>
    </lineage>
</organism>
<name>A0A9P0NG12_APHGO</name>
<feature type="compositionally biased region" description="Basic and acidic residues" evidence="1">
    <location>
        <begin position="125"/>
        <end position="134"/>
    </location>
</feature>
<feature type="compositionally biased region" description="Basic and acidic residues" evidence="1">
    <location>
        <begin position="86"/>
        <end position="95"/>
    </location>
</feature>
<reference evidence="2" key="2">
    <citation type="submission" date="2022-10" db="EMBL/GenBank/DDBJ databases">
        <authorList>
            <consortium name="ENA_rothamsted_submissions"/>
            <consortium name="culmorum"/>
            <person name="King R."/>
        </authorList>
    </citation>
    <scope>NUCLEOTIDE SEQUENCE</scope>
</reference>
<gene>
    <name evidence="2" type="ORF">APHIGO_LOCUS3581</name>
</gene>
<accession>A0A9P0NG12</accession>
<dbReference type="Proteomes" id="UP001154329">
    <property type="component" value="Chromosome 1"/>
</dbReference>
<dbReference type="AlphaFoldDB" id="A0A9P0NG12"/>
<evidence type="ECO:0000313" key="3">
    <source>
        <dbReference type="Proteomes" id="UP001154329"/>
    </source>
</evidence>
<feature type="region of interest" description="Disordered" evidence="1">
    <location>
        <begin position="116"/>
        <end position="153"/>
    </location>
</feature>
<evidence type="ECO:0000256" key="1">
    <source>
        <dbReference type="SAM" id="MobiDB-lite"/>
    </source>
</evidence>
<feature type="region of interest" description="Disordered" evidence="1">
    <location>
        <begin position="56"/>
        <end position="104"/>
    </location>
</feature>
<protein>
    <submittedName>
        <fullName evidence="2">Uncharacterized protein</fullName>
    </submittedName>
</protein>